<comment type="caution">
    <text evidence="14">The sequence shown here is derived from an EMBL/GenBank/DDBJ whole genome shotgun (WGS) entry which is preliminary data.</text>
</comment>
<gene>
    <name evidence="14" type="primary">miaA_1</name>
    <name evidence="10" type="synonym">miaA</name>
    <name evidence="14" type="ORF">GCM10023189_08190</name>
</gene>
<reference evidence="15" key="1">
    <citation type="journal article" date="2019" name="Int. J. Syst. Evol. Microbiol.">
        <title>The Global Catalogue of Microorganisms (GCM) 10K type strain sequencing project: providing services to taxonomists for standard genome sequencing and annotation.</title>
        <authorList>
            <consortium name="The Broad Institute Genomics Platform"/>
            <consortium name="The Broad Institute Genome Sequencing Center for Infectious Disease"/>
            <person name="Wu L."/>
            <person name="Ma J."/>
        </authorList>
    </citation>
    <scope>NUCLEOTIDE SEQUENCE [LARGE SCALE GENOMIC DNA]</scope>
    <source>
        <strain evidence="15">JCM 17927</strain>
    </source>
</reference>
<evidence type="ECO:0000256" key="5">
    <source>
        <dbReference type="ARBA" id="ARBA00022694"/>
    </source>
</evidence>
<evidence type="ECO:0000256" key="9">
    <source>
        <dbReference type="ARBA" id="ARBA00049563"/>
    </source>
</evidence>
<comment type="cofactor">
    <cofactor evidence="1 10">
        <name>Mg(2+)</name>
        <dbReference type="ChEBI" id="CHEBI:18420"/>
    </cofactor>
</comment>
<evidence type="ECO:0000256" key="12">
    <source>
        <dbReference type="RuleBase" id="RU003784"/>
    </source>
</evidence>
<evidence type="ECO:0000256" key="8">
    <source>
        <dbReference type="ARBA" id="ARBA00022842"/>
    </source>
</evidence>
<proteinExistence type="inferred from homology"/>
<accession>A0ABP8MGE2</accession>
<sequence>MNRLIVILGPTASGKTRLAAQVAHRLGGEIISADSRQVYRDMDIGTGKDLAEYRIGDETIPYHLINVTDAGSDYNVYQYQQDFYQVLPQILDRGRVPILCGGTGLYIEAVLKGHQFTAIPIDPRFRAELDQKSDGELLQLFEQTASAYTTVADTSTRKRLIRAIEINRYLNENSLTEITPMPSHPNYTVFGIDLPVELRRQRITRRLHERLRHGMIEEVQRLLERGIPTEKLVFYGLEYKFITNYLEGHLDYDTMVKRLETAIHQFAKRQMTFFRKMERDGIPIHWLDGLAPAETLTEEILTTV</sequence>
<evidence type="ECO:0000256" key="10">
    <source>
        <dbReference type="HAMAP-Rule" id="MF_00185"/>
    </source>
</evidence>
<feature type="site" description="Interaction with substrate tRNA" evidence="10">
    <location>
        <position position="103"/>
    </location>
</feature>
<dbReference type="InterPro" id="IPR039657">
    <property type="entry name" value="Dimethylallyltransferase"/>
</dbReference>
<evidence type="ECO:0000256" key="2">
    <source>
        <dbReference type="ARBA" id="ARBA00003213"/>
    </source>
</evidence>
<evidence type="ECO:0000256" key="11">
    <source>
        <dbReference type="RuleBase" id="RU003783"/>
    </source>
</evidence>
<evidence type="ECO:0000313" key="14">
    <source>
        <dbReference type="EMBL" id="GAA4449155.1"/>
    </source>
</evidence>
<keyword evidence="5 10" id="KW-0819">tRNA processing</keyword>
<name>A0ABP8MGE2_9BACT</name>
<feature type="region of interest" description="Interaction with substrate tRNA" evidence="10">
    <location>
        <begin position="34"/>
        <end position="37"/>
    </location>
</feature>
<dbReference type="InterPro" id="IPR027417">
    <property type="entry name" value="P-loop_NTPase"/>
</dbReference>
<dbReference type="HAMAP" id="MF_00185">
    <property type="entry name" value="IPP_trans"/>
    <property type="match status" value="1"/>
</dbReference>
<evidence type="ECO:0000256" key="3">
    <source>
        <dbReference type="ARBA" id="ARBA00005842"/>
    </source>
</evidence>
<evidence type="ECO:0000313" key="15">
    <source>
        <dbReference type="Proteomes" id="UP001501175"/>
    </source>
</evidence>
<keyword evidence="7 10" id="KW-0067">ATP-binding</keyword>
<evidence type="ECO:0000256" key="6">
    <source>
        <dbReference type="ARBA" id="ARBA00022741"/>
    </source>
</evidence>
<dbReference type="PANTHER" id="PTHR11088:SF60">
    <property type="entry name" value="TRNA DIMETHYLALLYLTRANSFERASE"/>
    <property type="match status" value="1"/>
</dbReference>
<dbReference type="EC" id="2.5.1.75" evidence="10"/>
<dbReference type="Proteomes" id="UP001501175">
    <property type="component" value="Unassembled WGS sequence"/>
</dbReference>
<organism evidence="14 15">
    <name type="scientific">Nibrella saemangeumensis</name>
    <dbReference type="NCBI Taxonomy" id="1084526"/>
    <lineage>
        <taxon>Bacteria</taxon>
        <taxon>Pseudomonadati</taxon>
        <taxon>Bacteroidota</taxon>
        <taxon>Cytophagia</taxon>
        <taxon>Cytophagales</taxon>
        <taxon>Spirosomataceae</taxon>
        <taxon>Nibrella</taxon>
    </lineage>
</organism>
<comment type="subunit">
    <text evidence="10">Monomer.</text>
</comment>
<dbReference type="RefSeq" id="WP_345240840.1">
    <property type="nucleotide sequence ID" value="NZ_BAABHD010000005.1"/>
</dbReference>
<evidence type="ECO:0000256" key="4">
    <source>
        <dbReference type="ARBA" id="ARBA00022679"/>
    </source>
</evidence>
<feature type="binding site" evidence="10">
    <location>
        <begin position="9"/>
        <end position="16"/>
    </location>
    <ligand>
        <name>ATP</name>
        <dbReference type="ChEBI" id="CHEBI:30616"/>
    </ligand>
</feature>
<dbReference type="InterPro" id="IPR018022">
    <property type="entry name" value="IPT"/>
</dbReference>
<comment type="caution">
    <text evidence="10">Lacks conserved residue(s) required for the propagation of feature annotation.</text>
</comment>
<evidence type="ECO:0000256" key="7">
    <source>
        <dbReference type="ARBA" id="ARBA00022840"/>
    </source>
</evidence>
<dbReference type="Pfam" id="PF01715">
    <property type="entry name" value="IPPT"/>
    <property type="match status" value="1"/>
</dbReference>
<keyword evidence="4 10" id="KW-0808">Transferase</keyword>
<keyword evidence="15" id="KW-1185">Reference proteome</keyword>
<dbReference type="Gene3D" id="3.40.50.300">
    <property type="entry name" value="P-loop containing nucleotide triphosphate hydrolases"/>
    <property type="match status" value="1"/>
</dbReference>
<dbReference type="EMBL" id="BAABHD010000005">
    <property type="protein sequence ID" value="GAA4449155.1"/>
    <property type="molecule type" value="Genomic_DNA"/>
</dbReference>
<dbReference type="SUPFAM" id="SSF52540">
    <property type="entry name" value="P-loop containing nucleoside triphosphate hydrolases"/>
    <property type="match status" value="2"/>
</dbReference>
<dbReference type="PANTHER" id="PTHR11088">
    <property type="entry name" value="TRNA DIMETHYLALLYLTRANSFERASE"/>
    <property type="match status" value="1"/>
</dbReference>
<comment type="function">
    <text evidence="2 10 12">Catalyzes the transfer of a dimethylallyl group onto the adenine at position 37 in tRNAs that read codons beginning with uridine, leading to the formation of N6-(dimethylallyl)adenosine (i(6)A).</text>
</comment>
<keyword evidence="8 10" id="KW-0460">Magnesium</keyword>
<protein>
    <recommendedName>
        <fullName evidence="10">tRNA dimethylallyltransferase</fullName>
        <ecNumber evidence="10">2.5.1.75</ecNumber>
    </recommendedName>
    <alternativeName>
        <fullName evidence="10">Dimethylallyl diphosphate:tRNA dimethylallyltransferase</fullName>
        <shortName evidence="10">DMAPP:tRNA dimethylallyltransferase</shortName>
        <shortName evidence="10">DMATase</shortName>
    </alternativeName>
    <alternativeName>
        <fullName evidence="10">Isopentenyl-diphosphate:tRNA isopentenyltransferase</fullName>
        <shortName evidence="10">IPP transferase</shortName>
        <shortName evidence="10">IPPT</shortName>
        <shortName evidence="10">IPTase</shortName>
    </alternativeName>
</protein>
<evidence type="ECO:0000256" key="13">
    <source>
        <dbReference type="RuleBase" id="RU003785"/>
    </source>
</evidence>
<keyword evidence="6 10" id="KW-0547">Nucleotide-binding</keyword>
<dbReference type="NCBIfam" id="TIGR00174">
    <property type="entry name" value="miaA"/>
    <property type="match status" value="1"/>
</dbReference>
<comment type="similarity">
    <text evidence="3 10 13">Belongs to the IPP transferase family.</text>
</comment>
<feature type="site" description="Interaction with substrate tRNA" evidence="10">
    <location>
        <position position="126"/>
    </location>
</feature>
<comment type="catalytic activity">
    <reaction evidence="9 10 11">
        <text>adenosine(37) in tRNA + dimethylallyl diphosphate = N(6)-dimethylallyladenosine(37) in tRNA + diphosphate</text>
        <dbReference type="Rhea" id="RHEA:26482"/>
        <dbReference type="Rhea" id="RHEA-COMP:10162"/>
        <dbReference type="Rhea" id="RHEA-COMP:10375"/>
        <dbReference type="ChEBI" id="CHEBI:33019"/>
        <dbReference type="ChEBI" id="CHEBI:57623"/>
        <dbReference type="ChEBI" id="CHEBI:74411"/>
        <dbReference type="ChEBI" id="CHEBI:74415"/>
        <dbReference type="EC" id="2.5.1.75"/>
    </reaction>
</comment>
<feature type="binding site" evidence="10">
    <location>
        <begin position="11"/>
        <end position="16"/>
    </location>
    <ligand>
        <name>substrate</name>
    </ligand>
</feature>
<evidence type="ECO:0000256" key="1">
    <source>
        <dbReference type="ARBA" id="ARBA00001946"/>
    </source>
</evidence>